<dbReference type="Pfam" id="PF16344">
    <property type="entry name" value="FecR_C"/>
    <property type="match status" value="1"/>
</dbReference>
<keyword evidence="1" id="KW-0472">Membrane</keyword>
<evidence type="ECO:0000313" key="4">
    <source>
        <dbReference type="EMBL" id="MFD2582350.1"/>
    </source>
</evidence>
<feature type="domain" description="FecR protein" evidence="2">
    <location>
        <begin position="180"/>
        <end position="283"/>
    </location>
</feature>
<dbReference type="EMBL" id="JBHULL010000007">
    <property type="protein sequence ID" value="MFD2582350.1"/>
    <property type="molecule type" value="Genomic_DNA"/>
</dbReference>
<dbReference type="PANTHER" id="PTHR30273">
    <property type="entry name" value="PERIPLASMIC SIGNAL SENSOR AND SIGMA FACTOR ACTIVATOR FECR-RELATED"/>
    <property type="match status" value="1"/>
</dbReference>
<dbReference type="InterPro" id="IPR012373">
    <property type="entry name" value="Ferrdict_sens_TM"/>
</dbReference>
<dbReference type="Gene3D" id="2.60.120.1440">
    <property type="match status" value="1"/>
</dbReference>
<feature type="domain" description="Protein FecR C-terminal" evidence="3">
    <location>
        <begin position="326"/>
        <end position="393"/>
    </location>
</feature>
<dbReference type="PANTHER" id="PTHR30273:SF2">
    <property type="entry name" value="PROTEIN FECR"/>
    <property type="match status" value="1"/>
</dbReference>
<proteinExistence type="predicted"/>
<dbReference type="Proteomes" id="UP001597461">
    <property type="component" value="Unassembled WGS sequence"/>
</dbReference>
<keyword evidence="1" id="KW-0812">Transmembrane</keyword>
<accession>A0ABW5MGL6</accession>
<sequence length="395" mass="43866">MNKQTISRFIGDYLNNKLNAKQNAQIETWYLLKAEENKSDDPPIELEYEKLEAKIWTKILSDVSPTVQELPKVQKLSNPYKRIISIGIAASILLIAGIAYLMLMNKSTTYDKFVIAKKYDLPAGTDKAILTLSDGRIINLNKDVVGKIATEAGIEITKSEDGTLVYKVVNTKGKSTDFNTITTPVGGQYTVILPDGSKVWLNAGSSLKYPTTFAASGRSVTLTGEGYFEVAHLERIGGRVPFSVLVIKNQAQSEKVEVLGTHFNINAYADEPFVKTTLLKGSVSVALNNNKTILLKPGQLAKLSNEDIQVQEADTEMAVAWKNGEFVFREDLRSAMRKVARWYDVEIVYDETAPENLMLGGWMSRGTNISEVLNHIQLTGKVHFKLEGRRVIVSK</sequence>
<keyword evidence="1" id="KW-1133">Transmembrane helix</keyword>
<gene>
    <name evidence="4" type="ORF">ACFSR6_07615</name>
</gene>
<dbReference type="Gene3D" id="3.55.50.30">
    <property type="match status" value="1"/>
</dbReference>
<protein>
    <submittedName>
        <fullName evidence="4">FecR family protein</fullName>
    </submittedName>
</protein>
<name>A0ABW5MGL6_9SPHI</name>
<organism evidence="4 5">
    <name type="scientific">Pedobacter vanadiisoli</name>
    <dbReference type="NCBI Taxonomy" id="1761975"/>
    <lineage>
        <taxon>Bacteria</taxon>
        <taxon>Pseudomonadati</taxon>
        <taxon>Bacteroidota</taxon>
        <taxon>Sphingobacteriia</taxon>
        <taxon>Sphingobacteriales</taxon>
        <taxon>Sphingobacteriaceae</taxon>
        <taxon>Pedobacter</taxon>
    </lineage>
</organism>
<dbReference type="RefSeq" id="WP_379077130.1">
    <property type="nucleotide sequence ID" value="NZ_JBHULL010000007.1"/>
</dbReference>
<keyword evidence="5" id="KW-1185">Reference proteome</keyword>
<evidence type="ECO:0000259" key="3">
    <source>
        <dbReference type="Pfam" id="PF16344"/>
    </source>
</evidence>
<evidence type="ECO:0000259" key="2">
    <source>
        <dbReference type="Pfam" id="PF04773"/>
    </source>
</evidence>
<evidence type="ECO:0000313" key="5">
    <source>
        <dbReference type="Proteomes" id="UP001597461"/>
    </source>
</evidence>
<reference evidence="5" key="1">
    <citation type="journal article" date="2019" name="Int. J. Syst. Evol. Microbiol.">
        <title>The Global Catalogue of Microorganisms (GCM) 10K type strain sequencing project: providing services to taxonomists for standard genome sequencing and annotation.</title>
        <authorList>
            <consortium name="The Broad Institute Genomics Platform"/>
            <consortium name="The Broad Institute Genome Sequencing Center for Infectious Disease"/>
            <person name="Wu L."/>
            <person name="Ma J."/>
        </authorList>
    </citation>
    <scope>NUCLEOTIDE SEQUENCE [LARGE SCALE GENOMIC DNA]</scope>
    <source>
        <strain evidence="5">KCTC 42866</strain>
    </source>
</reference>
<dbReference type="InterPro" id="IPR032508">
    <property type="entry name" value="FecR_C"/>
</dbReference>
<dbReference type="InterPro" id="IPR006860">
    <property type="entry name" value="FecR"/>
</dbReference>
<evidence type="ECO:0000256" key="1">
    <source>
        <dbReference type="SAM" id="Phobius"/>
    </source>
</evidence>
<comment type="caution">
    <text evidence="4">The sequence shown here is derived from an EMBL/GenBank/DDBJ whole genome shotgun (WGS) entry which is preliminary data.</text>
</comment>
<dbReference type="Pfam" id="PF04773">
    <property type="entry name" value="FecR"/>
    <property type="match status" value="1"/>
</dbReference>
<feature type="transmembrane region" description="Helical" evidence="1">
    <location>
        <begin position="83"/>
        <end position="103"/>
    </location>
</feature>